<dbReference type="OrthoDB" id="10250660at2759"/>
<feature type="active site" description="Nucleophile" evidence="6">
    <location>
        <position position="417"/>
    </location>
</feature>
<dbReference type="PROSITE" id="PS01231">
    <property type="entry name" value="TRMA_2"/>
    <property type="match status" value="1"/>
</dbReference>
<sequence length="462" mass="51389">MDRLLCHVIGRYSRVHLDVDASFLQRAVRCFSNVPLPVPEHVSPSQVTAENQYECIAAVVTPLWQTPYKEQLAIKLQWSQSVMWNVVKKICKQRKSWNVKKFSYRLHRVKPSPVTEGYRNKDDFNIQTGVDGNPKTMGFFVGSPADGPVVCVRGTHLVNIRQSHKEVAQAYEDYIRLSPLPPCCHFGDGGHWRNLVVRSNEAGQLMAVVTFHPQDLEQERLEEEGAKLREYFLHGPGARCNLTSLYFQPCRHTRCTADQAPYTLLFGDPHLTETLEDFKFRVSPDSFFQVNTAAAAVLYNTVFSLAHLTPMTTLLDVCCGTGTMSILASRRVRGAVGVDSVSSAVTDARNNALANEALNVEFIAGLAEKKIPRIIAGLGMASHIVAVVNPGRSGLHSQAVKALCSCRQIKRVVYVSCKADSPNTVSNFIQLCTEGQFSLGHVVPVDLFPHTLHTELILEFSR</sequence>
<name>A0A2J7PV60_9NEOP</name>
<feature type="binding site" evidence="6">
    <location>
        <position position="339"/>
    </location>
    <ligand>
        <name>S-adenosyl-L-methionine</name>
        <dbReference type="ChEBI" id="CHEBI:59789"/>
    </ligand>
</feature>
<evidence type="ECO:0000313" key="8">
    <source>
        <dbReference type="Proteomes" id="UP000235965"/>
    </source>
</evidence>
<accession>A0A2J7PV60</accession>
<dbReference type="STRING" id="105785.A0A2J7PV60"/>
<dbReference type="PANTHER" id="PTHR45904">
    <property type="entry name" value="TRNA (URACIL-5-)-METHYLTRANSFERASE"/>
    <property type="match status" value="1"/>
</dbReference>
<evidence type="ECO:0000256" key="6">
    <source>
        <dbReference type="PROSITE-ProRule" id="PRU01024"/>
    </source>
</evidence>
<comment type="similarity">
    <text evidence="6">Belongs to the class I-like SAM-binding methyltransferase superfamily. RNA M5U methyltransferase family.</text>
</comment>
<protein>
    <recommendedName>
        <fullName evidence="4">tRNA (uracil(54)-C(5))-methyltransferase</fullName>
        <ecNumber evidence="4">2.1.1.35</ecNumber>
    </recommendedName>
</protein>
<dbReference type="InterPro" id="IPR030391">
    <property type="entry name" value="MeTrfase_TrmA_CS"/>
</dbReference>
<dbReference type="AlphaFoldDB" id="A0A2J7PV60"/>
<organism evidence="7 8">
    <name type="scientific">Cryptotermes secundus</name>
    <dbReference type="NCBI Taxonomy" id="105785"/>
    <lineage>
        <taxon>Eukaryota</taxon>
        <taxon>Metazoa</taxon>
        <taxon>Ecdysozoa</taxon>
        <taxon>Arthropoda</taxon>
        <taxon>Hexapoda</taxon>
        <taxon>Insecta</taxon>
        <taxon>Pterygota</taxon>
        <taxon>Neoptera</taxon>
        <taxon>Polyneoptera</taxon>
        <taxon>Dictyoptera</taxon>
        <taxon>Blattodea</taxon>
        <taxon>Blattoidea</taxon>
        <taxon>Termitoidae</taxon>
        <taxon>Kalotermitidae</taxon>
        <taxon>Cryptotermitinae</taxon>
        <taxon>Cryptotermes</taxon>
    </lineage>
</organism>
<comment type="caution">
    <text evidence="6">Lacks conserved residue(s) required for the propagation of feature annotation.</text>
</comment>
<evidence type="ECO:0000256" key="2">
    <source>
        <dbReference type="ARBA" id="ARBA00022679"/>
    </source>
</evidence>
<dbReference type="GO" id="GO:0003723">
    <property type="term" value="F:RNA binding"/>
    <property type="evidence" value="ECO:0007669"/>
    <property type="project" value="TreeGrafter"/>
</dbReference>
<comment type="catalytic activity">
    <reaction evidence="5">
        <text>uridine(54) in tRNA + S-adenosyl-L-methionine = 5-methyluridine(54) in tRNA + S-adenosyl-L-homocysteine + H(+)</text>
        <dbReference type="Rhea" id="RHEA:42712"/>
        <dbReference type="Rhea" id="RHEA-COMP:10167"/>
        <dbReference type="Rhea" id="RHEA-COMP:10193"/>
        <dbReference type="ChEBI" id="CHEBI:15378"/>
        <dbReference type="ChEBI" id="CHEBI:57856"/>
        <dbReference type="ChEBI" id="CHEBI:59789"/>
        <dbReference type="ChEBI" id="CHEBI:65315"/>
        <dbReference type="ChEBI" id="CHEBI:74447"/>
        <dbReference type="EC" id="2.1.1.35"/>
    </reaction>
    <physiologicalReaction direction="left-to-right" evidence="5">
        <dbReference type="Rhea" id="RHEA:42713"/>
    </physiologicalReaction>
</comment>
<dbReference type="Gene3D" id="3.40.50.150">
    <property type="entry name" value="Vaccinia Virus protein VP39"/>
    <property type="match status" value="1"/>
</dbReference>
<dbReference type="InterPro" id="IPR010280">
    <property type="entry name" value="U5_MeTrfase_fam"/>
</dbReference>
<evidence type="ECO:0000256" key="1">
    <source>
        <dbReference type="ARBA" id="ARBA00022603"/>
    </source>
</evidence>
<comment type="caution">
    <text evidence="7">The sequence shown here is derived from an EMBL/GenBank/DDBJ whole genome shotgun (WGS) entry which is preliminary data.</text>
</comment>
<dbReference type="InterPro" id="IPR045850">
    <property type="entry name" value="TRM2_met"/>
</dbReference>
<dbReference type="GO" id="GO:0032259">
    <property type="term" value="P:methylation"/>
    <property type="evidence" value="ECO:0007669"/>
    <property type="project" value="UniProtKB-KW"/>
</dbReference>
<dbReference type="SUPFAM" id="SSF53335">
    <property type="entry name" value="S-adenosyl-L-methionine-dependent methyltransferases"/>
    <property type="match status" value="1"/>
</dbReference>
<feature type="binding site" evidence="6">
    <location>
        <position position="289"/>
    </location>
    <ligand>
        <name>S-adenosyl-L-methionine</name>
        <dbReference type="ChEBI" id="CHEBI:59789"/>
    </ligand>
</feature>
<dbReference type="Proteomes" id="UP000235965">
    <property type="component" value="Unassembled WGS sequence"/>
</dbReference>
<keyword evidence="8" id="KW-1185">Reference proteome</keyword>
<gene>
    <name evidence="7" type="ORF">B7P43_G16181</name>
</gene>
<dbReference type="EC" id="2.1.1.35" evidence="4"/>
<dbReference type="Gene3D" id="2.40.50.1070">
    <property type="match status" value="1"/>
</dbReference>
<keyword evidence="3 6" id="KW-0949">S-adenosyl-L-methionine</keyword>
<reference evidence="7 8" key="1">
    <citation type="submission" date="2017-12" db="EMBL/GenBank/DDBJ databases">
        <title>Hemimetabolous genomes reveal molecular basis of termite eusociality.</title>
        <authorList>
            <person name="Harrison M.C."/>
            <person name="Jongepier E."/>
            <person name="Robertson H.M."/>
            <person name="Arning N."/>
            <person name="Bitard-Feildel T."/>
            <person name="Chao H."/>
            <person name="Childers C.P."/>
            <person name="Dinh H."/>
            <person name="Doddapaneni H."/>
            <person name="Dugan S."/>
            <person name="Gowin J."/>
            <person name="Greiner C."/>
            <person name="Han Y."/>
            <person name="Hu H."/>
            <person name="Hughes D.S.T."/>
            <person name="Huylmans A.-K."/>
            <person name="Kemena C."/>
            <person name="Kremer L.P.M."/>
            <person name="Lee S.L."/>
            <person name="Lopez-Ezquerra A."/>
            <person name="Mallet L."/>
            <person name="Monroy-Kuhn J.M."/>
            <person name="Moser A."/>
            <person name="Murali S.C."/>
            <person name="Muzny D.M."/>
            <person name="Otani S."/>
            <person name="Piulachs M.-D."/>
            <person name="Poelchau M."/>
            <person name="Qu J."/>
            <person name="Schaub F."/>
            <person name="Wada-Katsumata A."/>
            <person name="Worley K.C."/>
            <person name="Xie Q."/>
            <person name="Ylla G."/>
            <person name="Poulsen M."/>
            <person name="Gibbs R.A."/>
            <person name="Schal C."/>
            <person name="Richards S."/>
            <person name="Belles X."/>
            <person name="Korb J."/>
            <person name="Bornberg-Bauer E."/>
        </authorList>
    </citation>
    <scope>NUCLEOTIDE SEQUENCE [LARGE SCALE GENOMIC DNA]</scope>
    <source>
        <tissue evidence="7">Whole body</tissue>
    </source>
</reference>
<proteinExistence type="inferred from homology"/>
<feature type="binding site" evidence="6">
    <location>
        <position position="389"/>
    </location>
    <ligand>
        <name>S-adenosyl-L-methionine</name>
        <dbReference type="ChEBI" id="CHEBI:59789"/>
    </ligand>
</feature>
<dbReference type="InterPro" id="IPR029063">
    <property type="entry name" value="SAM-dependent_MTases_sf"/>
</dbReference>
<dbReference type="CDD" id="cd02440">
    <property type="entry name" value="AdoMet_MTases"/>
    <property type="match status" value="1"/>
</dbReference>
<dbReference type="PROSITE" id="PS51687">
    <property type="entry name" value="SAM_MT_RNA_M5U"/>
    <property type="match status" value="1"/>
</dbReference>
<evidence type="ECO:0000256" key="4">
    <source>
        <dbReference type="ARBA" id="ARBA00033763"/>
    </source>
</evidence>
<evidence type="ECO:0000256" key="3">
    <source>
        <dbReference type="ARBA" id="ARBA00022691"/>
    </source>
</evidence>
<keyword evidence="2 6" id="KW-0808">Transferase</keyword>
<dbReference type="EMBL" id="NEVH01020984">
    <property type="protein sequence ID" value="PNF20222.1"/>
    <property type="molecule type" value="Genomic_DNA"/>
</dbReference>
<dbReference type="InParanoid" id="A0A2J7PV60"/>
<dbReference type="PANTHER" id="PTHR45904:SF1">
    <property type="entry name" value="TRNA (URACIL-5-)-METHYLTRANSFERASE HOMOLOG B"/>
    <property type="match status" value="1"/>
</dbReference>
<dbReference type="GO" id="GO:0006396">
    <property type="term" value="P:RNA processing"/>
    <property type="evidence" value="ECO:0007669"/>
    <property type="project" value="InterPro"/>
</dbReference>
<dbReference type="Pfam" id="PF05958">
    <property type="entry name" value="tRNA_U5-meth_tr"/>
    <property type="match status" value="1"/>
</dbReference>
<evidence type="ECO:0000313" key="7">
    <source>
        <dbReference type="EMBL" id="PNF20222.1"/>
    </source>
</evidence>
<keyword evidence="1 6" id="KW-0489">Methyltransferase</keyword>
<evidence type="ECO:0000256" key="5">
    <source>
        <dbReference type="ARBA" id="ARBA00047278"/>
    </source>
</evidence>
<dbReference type="GO" id="GO:0030697">
    <property type="term" value="F:tRNA (uracil(54)-C5)-methyltransferase activity, S-adenosyl methionine-dependent"/>
    <property type="evidence" value="ECO:0007669"/>
    <property type="project" value="UniProtKB-EC"/>
</dbReference>